<dbReference type="SUPFAM" id="SSF51905">
    <property type="entry name" value="FAD/NAD(P)-binding domain"/>
    <property type="match status" value="1"/>
</dbReference>
<evidence type="ECO:0000256" key="14">
    <source>
        <dbReference type="RuleBase" id="RU003691"/>
    </source>
</evidence>
<evidence type="ECO:0000256" key="16">
    <source>
        <dbReference type="SAM" id="MobiDB-lite"/>
    </source>
</evidence>
<dbReference type="GeneID" id="9581147"/>
<dbReference type="Proteomes" id="UP000008383">
    <property type="component" value="Unassembled WGS sequence"/>
</dbReference>
<dbReference type="InterPro" id="IPR016156">
    <property type="entry name" value="FAD/NAD-linked_Rdtase_dimer_sf"/>
</dbReference>
<dbReference type="Pfam" id="PF02852">
    <property type="entry name" value="Pyr_redox_dim"/>
    <property type="match status" value="1"/>
</dbReference>
<dbReference type="Gene3D" id="3.50.50.60">
    <property type="entry name" value="FAD/NAD(P)-binding domain"/>
    <property type="match status" value="2"/>
</dbReference>
<evidence type="ECO:0000256" key="5">
    <source>
        <dbReference type="ARBA" id="ARBA00017111"/>
    </source>
</evidence>
<feature type="domain" description="FAD/NAD(P)-binding" evidence="18">
    <location>
        <begin position="165"/>
        <end position="491"/>
    </location>
</feature>
<dbReference type="GO" id="GO:0045454">
    <property type="term" value="P:cell redox homeostasis"/>
    <property type="evidence" value="ECO:0007669"/>
    <property type="project" value="InterPro"/>
</dbReference>
<dbReference type="GO" id="GO:0006749">
    <property type="term" value="P:glutathione metabolic process"/>
    <property type="evidence" value="ECO:0007669"/>
    <property type="project" value="InterPro"/>
</dbReference>
<dbReference type="PRINTS" id="PR00368">
    <property type="entry name" value="FADPNR"/>
</dbReference>
<dbReference type="Gene3D" id="3.30.390.30">
    <property type="match status" value="1"/>
</dbReference>
<dbReference type="InterPro" id="IPR046952">
    <property type="entry name" value="GSHR/TRXR-like"/>
</dbReference>
<evidence type="ECO:0000313" key="20">
    <source>
        <dbReference type="Proteomes" id="UP000008383"/>
    </source>
</evidence>
<dbReference type="InterPro" id="IPR004099">
    <property type="entry name" value="Pyr_nucl-diS_OxRdtase_dimer"/>
</dbReference>
<dbReference type="NCBIfam" id="NF004776">
    <property type="entry name" value="PRK06116.1"/>
    <property type="match status" value="1"/>
</dbReference>
<keyword evidence="12 14" id="KW-0676">Redox-active center</keyword>
<name>D4DJ67_TRIVH</name>
<evidence type="ECO:0000256" key="9">
    <source>
        <dbReference type="ARBA" id="ARBA00022857"/>
    </source>
</evidence>
<dbReference type="GO" id="GO:0005829">
    <property type="term" value="C:cytosol"/>
    <property type="evidence" value="ECO:0007669"/>
    <property type="project" value="TreeGrafter"/>
</dbReference>
<evidence type="ECO:0000259" key="18">
    <source>
        <dbReference type="Pfam" id="PF07992"/>
    </source>
</evidence>
<dbReference type="PANTHER" id="PTHR42737:SF1">
    <property type="entry name" value="GLUTATHIONE REDUCTASE"/>
    <property type="match status" value="1"/>
</dbReference>
<protein>
    <recommendedName>
        <fullName evidence="5 15">Glutathione reductase</fullName>
        <ecNumber evidence="4 15">1.8.1.7</ecNumber>
    </recommendedName>
</protein>
<evidence type="ECO:0000256" key="8">
    <source>
        <dbReference type="ARBA" id="ARBA00022827"/>
    </source>
</evidence>
<dbReference type="InterPro" id="IPR006322">
    <property type="entry name" value="Glutathione_Rdtase_euk/bac"/>
</dbReference>
<dbReference type="InterPro" id="IPR023753">
    <property type="entry name" value="FAD/NAD-binding_dom"/>
</dbReference>
<evidence type="ECO:0000256" key="15">
    <source>
        <dbReference type="RuleBase" id="RU365016"/>
    </source>
</evidence>
<evidence type="ECO:0000256" key="3">
    <source>
        <dbReference type="ARBA" id="ARBA00007532"/>
    </source>
</evidence>
<gene>
    <name evidence="19" type="ORF">TRV_07233</name>
</gene>
<dbReference type="EMBL" id="ACYE01000425">
    <property type="protein sequence ID" value="EFE38083.1"/>
    <property type="molecule type" value="Genomic_DNA"/>
</dbReference>
<dbReference type="GO" id="GO:0034599">
    <property type="term" value="P:cellular response to oxidative stress"/>
    <property type="evidence" value="ECO:0007669"/>
    <property type="project" value="TreeGrafter"/>
</dbReference>
<accession>D4DJ67</accession>
<evidence type="ECO:0000256" key="4">
    <source>
        <dbReference type="ARBA" id="ARBA00012607"/>
    </source>
</evidence>
<organism evidence="19 20">
    <name type="scientific">Trichophyton verrucosum (strain HKI 0517)</name>
    <dbReference type="NCBI Taxonomy" id="663202"/>
    <lineage>
        <taxon>Eukaryota</taxon>
        <taxon>Fungi</taxon>
        <taxon>Dikarya</taxon>
        <taxon>Ascomycota</taxon>
        <taxon>Pezizomycotina</taxon>
        <taxon>Eurotiomycetes</taxon>
        <taxon>Eurotiomycetidae</taxon>
        <taxon>Onygenales</taxon>
        <taxon>Arthrodermataceae</taxon>
        <taxon>Trichophyton</taxon>
    </lineage>
</organism>
<dbReference type="GO" id="GO:0005739">
    <property type="term" value="C:mitochondrion"/>
    <property type="evidence" value="ECO:0007669"/>
    <property type="project" value="TreeGrafter"/>
</dbReference>
<comment type="function">
    <text evidence="13 15">Catalyzes the reduction of glutathione disulfide (GSSG) to reduced glutathione (GSH). Constitutes the major mechanism to maintain a high GSH:GSSG ratio in the cytosol.</text>
</comment>
<comment type="caution">
    <text evidence="19">The sequence shown here is derived from an EMBL/GenBank/DDBJ whole genome shotgun (WGS) entry which is preliminary data.</text>
</comment>
<comment type="catalytic activity">
    <reaction evidence="15">
        <text>2 glutathione + NADP(+) = glutathione disulfide + NADPH + H(+)</text>
        <dbReference type="Rhea" id="RHEA:11740"/>
        <dbReference type="ChEBI" id="CHEBI:15378"/>
        <dbReference type="ChEBI" id="CHEBI:57783"/>
        <dbReference type="ChEBI" id="CHEBI:57925"/>
        <dbReference type="ChEBI" id="CHEBI:58297"/>
        <dbReference type="ChEBI" id="CHEBI:58349"/>
        <dbReference type="EC" id="1.8.1.7"/>
    </reaction>
</comment>
<dbReference type="EC" id="1.8.1.7" evidence="4 15"/>
<dbReference type="Pfam" id="PF07992">
    <property type="entry name" value="Pyr_redox_2"/>
    <property type="match status" value="1"/>
</dbReference>
<evidence type="ECO:0000256" key="1">
    <source>
        <dbReference type="ARBA" id="ARBA00001974"/>
    </source>
</evidence>
<proteinExistence type="inferred from homology"/>
<dbReference type="RefSeq" id="XP_003018728.1">
    <property type="nucleotide sequence ID" value="XM_003018682.1"/>
</dbReference>
<dbReference type="AlphaFoldDB" id="D4DJ67"/>
<keyword evidence="9 15" id="KW-0521">NADP</keyword>
<dbReference type="GO" id="GO:0004362">
    <property type="term" value="F:glutathione-disulfide reductase (NADPH) activity"/>
    <property type="evidence" value="ECO:0007669"/>
    <property type="project" value="UniProtKB-EC"/>
</dbReference>
<dbReference type="NCBIfam" id="TIGR01421">
    <property type="entry name" value="gluta_reduc_1"/>
    <property type="match status" value="1"/>
</dbReference>
<comment type="similarity">
    <text evidence="3 14">Belongs to the class-I pyridine nucleotide-disulfide oxidoreductase family.</text>
</comment>
<dbReference type="KEGG" id="tve:TRV_07233"/>
<evidence type="ECO:0000256" key="12">
    <source>
        <dbReference type="ARBA" id="ARBA00023284"/>
    </source>
</evidence>
<evidence type="ECO:0000256" key="6">
    <source>
        <dbReference type="ARBA" id="ARBA00022490"/>
    </source>
</evidence>
<keyword evidence="7 14" id="KW-0285">Flavoprotein</keyword>
<keyword evidence="20" id="KW-1185">Reference proteome</keyword>
<keyword evidence="10 14" id="KW-0560">Oxidoreductase</keyword>
<evidence type="ECO:0000256" key="7">
    <source>
        <dbReference type="ARBA" id="ARBA00022630"/>
    </source>
</evidence>
<dbReference type="PRINTS" id="PR00411">
    <property type="entry name" value="PNDRDTASEI"/>
</dbReference>
<keyword evidence="6 15" id="KW-0963">Cytoplasm</keyword>
<dbReference type="PROSITE" id="PS00076">
    <property type="entry name" value="PYRIDINE_REDOX_1"/>
    <property type="match status" value="1"/>
</dbReference>
<evidence type="ECO:0000256" key="2">
    <source>
        <dbReference type="ARBA" id="ARBA00004496"/>
    </source>
</evidence>
<dbReference type="SUPFAM" id="SSF55424">
    <property type="entry name" value="FAD/NAD-linked reductases, dimerisation (C-terminal) domain"/>
    <property type="match status" value="1"/>
</dbReference>
<dbReference type="OrthoDB" id="5956163at2759"/>
<dbReference type="GO" id="GO:0050661">
    <property type="term" value="F:NADP binding"/>
    <property type="evidence" value="ECO:0007669"/>
    <property type="project" value="InterPro"/>
</dbReference>
<evidence type="ECO:0000256" key="10">
    <source>
        <dbReference type="ARBA" id="ARBA00023002"/>
    </source>
</evidence>
<comment type="cofactor">
    <cofactor evidence="1 15">
        <name>FAD</name>
        <dbReference type="ChEBI" id="CHEBI:57692"/>
    </cofactor>
</comment>
<evidence type="ECO:0000313" key="19">
    <source>
        <dbReference type="EMBL" id="EFE38083.1"/>
    </source>
</evidence>
<evidence type="ECO:0000256" key="13">
    <source>
        <dbReference type="ARBA" id="ARBA00056905"/>
    </source>
</evidence>
<dbReference type="PANTHER" id="PTHR42737">
    <property type="entry name" value="GLUTATHIONE REDUCTASE"/>
    <property type="match status" value="1"/>
</dbReference>
<reference evidence="20" key="1">
    <citation type="journal article" date="2011" name="Genome Biol.">
        <title>Comparative and functional genomics provide insights into the pathogenicity of dermatophytic fungi.</title>
        <authorList>
            <person name="Burmester A."/>
            <person name="Shelest E."/>
            <person name="Gloeckner G."/>
            <person name="Heddergott C."/>
            <person name="Schindler S."/>
            <person name="Staib P."/>
            <person name="Heidel A."/>
            <person name="Felder M."/>
            <person name="Petzold A."/>
            <person name="Szafranski K."/>
            <person name="Feuermann M."/>
            <person name="Pedruzzi I."/>
            <person name="Priebe S."/>
            <person name="Groth M."/>
            <person name="Winkler R."/>
            <person name="Li W."/>
            <person name="Kniemeyer O."/>
            <person name="Schroeckh V."/>
            <person name="Hertweck C."/>
            <person name="Hube B."/>
            <person name="White T.C."/>
            <person name="Platzer M."/>
            <person name="Guthke R."/>
            <person name="Heitman J."/>
            <person name="Woestemeyer J."/>
            <person name="Zipfel P.F."/>
            <person name="Monod M."/>
            <person name="Brakhage A.A."/>
        </authorList>
    </citation>
    <scope>NUCLEOTIDE SEQUENCE [LARGE SCALE GENOMIC DNA]</scope>
    <source>
        <strain evidence="20">HKI 0517</strain>
    </source>
</reference>
<feature type="domain" description="Pyridine nucleotide-disulphide oxidoreductase dimerisation" evidence="17">
    <location>
        <begin position="514"/>
        <end position="628"/>
    </location>
</feature>
<dbReference type="InterPro" id="IPR012999">
    <property type="entry name" value="Pyr_OxRdtase_I_AS"/>
</dbReference>
<keyword evidence="11" id="KW-1015">Disulfide bond</keyword>
<evidence type="ECO:0000259" key="17">
    <source>
        <dbReference type="Pfam" id="PF02852"/>
    </source>
</evidence>
<feature type="non-terminal residue" evidence="19">
    <location>
        <position position="1"/>
    </location>
</feature>
<dbReference type="InterPro" id="IPR036188">
    <property type="entry name" value="FAD/NAD-bd_sf"/>
</dbReference>
<dbReference type="HOGENOM" id="CLU_016755_2_2_1"/>
<comment type="subcellular location">
    <subcellularLocation>
        <location evidence="2 15">Cytoplasm</location>
    </subcellularLocation>
</comment>
<dbReference type="FunFam" id="3.50.50.60:FF:000141">
    <property type="entry name" value="Glutathione reductase"/>
    <property type="match status" value="1"/>
</dbReference>
<sequence>ESDAWSEKPPAAKAQTGRRRKRRRPETTRRDSQGPSWSFFFFLFARPCLCPFPAAIQGMPSLPTPPSASTLLSQLGRCTRHKNSLLPPAVISPPFYSSIRRYHIQQRPHSGLFSPLAARNRTLATRKVTVTHSSPRLGAIARQLSSTPASQDKMAPIDMEGVEKYDYIVIGGGSGGSGGARRAAGWYKAKTLIVENGRSGGTCVNVGCVPKKMTWNFGSINEHLEHAKHYGYDVPKNIKYDYGYFKRTRDATIERLNGIYERNWNREGIDLVKGTAKFVEPKVLEIDLMDGSGKKMVTAPHILIAVGGYPIIPDIPGAEHGITSDGFFEIEELPPKLAVVGAGYIAVELAGVMNAVGVETHMFIRGDTFLRKFDPMIQETMTKRYEAAGMHIHRGYTGMKKVELLSPGKGAEKRLKLTFDDGSEMEVNELLWAIGRAPAVTKLGLKEIGVKQKESGHIIVDEFQNTSVDGIYALGDVTGQAELTPVAIAAGRQLGNRLFGPPELKSSKLSYENIPTVVFSHPEVGTSGLTEPEAIEKYGKENLKIYHIKFTDMFFSVFPAEEKEKNPTEMKLICAGPEEKVVGLHILGLGVGEMLQGFGVAMKMGATKKDFDSCVAIHPTSAEELVTLR</sequence>
<dbReference type="GO" id="GO:0050660">
    <property type="term" value="F:flavin adenine dinucleotide binding"/>
    <property type="evidence" value="ECO:0007669"/>
    <property type="project" value="InterPro"/>
</dbReference>
<keyword evidence="8 14" id="KW-0274">FAD</keyword>
<feature type="region of interest" description="Disordered" evidence="16">
    <location>
        <begin position="1"/>
        <end position="32"/>
    </location>
</feature>
<dbReference type="FunFam" id="3.30.390.30:FF:000003">
    <property type="entry name" value="Glutathione reductase"/>
    <property type="match status" value="1"/>
</dbReference>
<evidence type="ECO:0000256" key="11">
    <source>
        <dbReference type="ARBA" id="ARBA00023157"/>
    </source>
</evidence>